<dbReference type="Gene3D" id="2.30.38.10">
    <property type="entry name" value="Luciferase, Domain 3"/>
    <property type="match status" value="1"/>
</dbReference>
<evidence type="ECO:0000313" key="9">
    <source>
        <dbReference type="Proteomes" id="UP001597176"/>
    </source>
</evidence>
<keyword evidence="4" id="KW-0677">Repeat</keyword>
<evidence type="ECO:0000256" key="2">
    <source>
        <dbReference type="ARBA" id="ARBA00022450"/>
    </source>
</evidence>
<dbReference type="EMBL" id="JBHTND010000010">
    <property type="protein sequence ID" value="MFD1301767.1"/>
    <property type="molecule type" value="Genomic_DNA"/>
</dbReference>
<dbReference type="Proteomes" id="UP001597176">
    <property type="component" value="Unassembled WGS sequence"/>
</dbReference>
<dbReference type="InterPro" id="IPR045851">
    <property type="entry name" value="AMP-bd_C_sf"/>
</dbReference>
<sequence length="3257" mass="347968">MTDGLLRAPLAVPPAVDLVSHLRWLAENHGAVPALRFLDDPRLGEVTVTYAEIDARARAIAARLRESASPGDRVCLLLDTGLDYVAGFFGCLYAGLVAVPLFPPEPRRAQHQARIAAIIGDAEPAAILVHHGDAESVQDMLAASGSPSTIVPVEEIAADDVPWSVTAPSPETIAFLQYTSGSTALPKGVIVSHANLVANEHLIRIGFGFRPDDVMVSWLPLYHDMGLIGGMLQPIYTGILAVLMSPKHFLGRPARWLEAIARHRGTVSGGPDFAFRLCQDRVDAETVARLDLSSWQIAFSGSEMVRASTMADFAEHFAPAGFEIRALRPSYGLAEATLFLSAGERGEGMRFLDLDPTILAEGRAAAAETGTRLVDCGFAQPDHPIHIAGPDGTILPEGSIGEVVVSGPSLAQGYWRNPDATAAAFVERHGIRCLKTGDLGFLHRGRLFLVGREKDLIILRGQNVYPQDVERVVEQSVDILRQGRIAAFAIERDGREGIGVAVEISRTVQKLVAPEALAALVSEAVAGAFLETARVVVLLNPGGLPRTSSGKIQRGAARRGWQARSLDAYAVVEDGRRADADDASKPGPTAPMSDLDSRLAAIWSAILDRQDITRDSHFFALGGNSIAAIRMLTELRTVIGVAIPPQILFAHPRLGVFADAVGSEISASTQALVIPAASRGAALPLSLVQERLWFEAEFGDDERHHIAGGIHLHGTLDRDALKRSLHALIARHEAFRTRLHRRPDGRAEQTIEADSINLLSEIDLTACAPESRDGRFAELSREEAERPFALAGGPLARFALVRLDEAHHVLLVTLHHIVSDGWSMGVILREWPALYSAETEGRSADLAPLAIQPADIAAWQASGMQADTMEADLFWWRERLGDPEPALSLTDRHRLTGSSDRVLRHGFEIGEDTSRRVAELAGETGTSPFAILLSAFALFLHRYGETRDVRIAMPVAGRQLPGVEHLVGAFVNTLVLPLTIDPAQRGREMVSRVWALLTDALAHQDLPFERLVDALQPARIPGRAPLARVMISQQPASLGDLGTVAGLNLQAFGRDTGTPAYDLVLEVAERDGQLSATFAYSETLFDAAAIARFEQGYLALLTGLTGASDSRLDGLPLVGRSCLSALSAAYGDGMPLSDALVPDLIGQAALSDPDAPAVICGARVTSFGDLDRAANRLAHRLIRAGVGPEGVVGVALPRGPDQIAAFLAILRAGGAFLPLDPTQPRARLAALLRDAGARLLLVRGTDLDGLAEEAGRDDLPILDFATLDLASLDQSGEAQTAPSRTPHPDQLAYVIYTSGSTGTPKGVAVAHGPLARHVRATGAVYGTDRRTRELHVLSMSFDGAQERWMVPLAFGGCVVLKPDGLWTPREALDAMERHGVTHAGFPTAYMHQLALEAASGARPSRRSYAFGGEALSRESFALIGRALDPTLLINGYGPTEAVISPLVWRARAGDAVEGAYAPIGRAVGDRRAYILDAALQPVPVGVTGELHLGGAGSGGAGSGGDGLARGYLGRPGQTADRFIPDPFPELSGRPGGRLYRTGDLARWKADGTVEYLGRADAQVKLRGFRIELGEVEAALLGQETIAGAAAALRPGPAGPMLVAYAVAAPGATLDARAIRAALARRLPDYMVPARIVGLERLPLTPNGKLDRAALPAPAPAPLAEVSIEAMRPLGPTETIVADIWASALGLQTIHPDQNFFEAGGDSILSLAIVARLREAGFVATPRQIFEHQTVAALACAITRLDGDVAEVRVPEGPAPLTPIQHWFFEQPMPRRDQWNQSLELDARVNLDADRLGEALIALVAHHEALRYAFGQDADGAWIQEPVSPDRLAGPLSIVDVASDDEARTCFLAAERSLNLADGRVFASLLANLPGGRQRLLLTAHHLVVDAVSWRILVSDLDLLYRGDVSTLAPATPFRAWAHRLQDHAAEIGNQTEAWTSALSTSSAGLPVDRPDASRDQRQARTRNLVLDSLIVAGLDRLRAAYRMRLDEVLLAGLSRAVAAWSGYRTLGVTLERHGRSGDAASLPLDRTIGWFTTLVPVGLTISGDVSGDLKSAKETMRSGPGDGSGFSILRYLGTQSERACLSAVPWPDVTFNHLGNVGDIDAGALFTLDTEAMRLSADADAPLGSELVVDSFLRNGTLTLRLGYSGARFDAATIDSLAEALETEFATLVEHGLDPVAGGVTPSDFPLAALTQEKIEGLGLDPRNMEDIYPLTPTQGGILFHALAAPGEGLYVNQLGVTIRGLDPDRFAAAWRASVARHPILRTGFHWTDDLDVPLQVVHASANLSVTRLDLSDAVDADLDALARAERARGFDLAQPPLMRLLIVDLGQDRHRLIWTCHHLLLDGWSNARLISEVLRHYSGEPVAAPSRLFRDHLIRLSRVDRGGDERFWRGALASLDEPSLIAPALSGVVGASGHIAVDTALGEARAERLLAFARREKVTLNTVFEAVWALTLSRFTGRSTVAFGITGSGRPPDDGGLHEVLGLFINTVPRCVRLPGHIPVSEWLRGLQADAAVLRDHDLASLADIQSWAGRSGQPLFDSLLVVENYPLDTVVRDRSLGGLQFGPVTTIEATDVPLTLSLLLDGTPRLNWSVDQARISAADVHRLDAQVLHILDALMDAAGRPLDALVLALPKEFEEARHRAAAVRLSPVEPAIHLRIAEQAKRRPQAVAVTFQDEQASYADIEARAARLARHLVCQGVQPGDLVGLCAERSIALIVGILAILKSGAGYVPLDPSYPADRLGFMLADCGARHVLAAPGLAESLPEDGPRPILLDSAIDDVDTPLPPAPHPEQPAYVIYTSGSTGQPKGVVVTHANAARLLTVTEADFGFAEDDVWTLFHAYGFDFSVWEIFGALCHGGRLVVVPREVARAADAFLDLLVREGVTVLNQTPSAFGPLMQAALVRPQGLALRHVVFGGEALDVAALKPWFARFGDASPRLVNMYGITETTVHVTYRPLVASDAEGADSPIGDSLPDLTLYLLDASLTLVPDGVAGELHVGGAGLAQAYLGRAALTAERFVPDPFGPPGTRLYRSGDLAVRRPDGTLAYLGRADGQVKLRGFRIETGEIAAALRADPTVIDAAVALRESAGDKQLVAYVVGHQIDAASLRDRIMCRLPTHMVPAHIVAVPSLPLTPNGKLDLRALPAPLSAPQGSSPPEGTMEAVLSDIWRQVLDVETIGRDDDFFVLGGHSLTAAQLAMRVKQRLGVTVAIRALFEAPTLRAYALAVTMGNEVDAGRDEAADLSDMDALLADLEA</sequence>
<dbReference type="RefSeq" id="WP_379040124.1">
    <property type="nucleotide sequence ID" value="NZ_JBHTND010000010.1"/>
</dbReference>
<dbReference type="NCBIfam" id="NF003417">
    <property type="entry name" value="PRK04813.1"/>
    <property type="match status" value="3"/>
</dbReference>
<evidence type="ECO:0000256" key="1">
    <source>
        <dbReference type="ARBA" id="ARBA00001957"/>
    </source>
</evidence>
<feature type="domain" description="Carrier" evidence="7">
    <location>
        <begin position="1671"/>
        <end position="1745"/>
    </location>
</feature>
<keyword evidence="2" id="KW-0596">Phosphopantetheine</keyword>
<dbReference type="PROSITE" id="PS00455">
    <property type="entry name" value="AMP_BINDING"/>
    <property type="match status" value="2"/>
</dbReference>
<dbReference type="PROSITE" id="PS00012">
    <property type="entry name" value="PHOSPHOPANTETHEINE"/>
    <property type="match status" value="2"/>
</dbReference>
<dbReference type="CDD" id="cd19543">
    <property type="entry name" value="DCL_NRPS"/>
    <property type="match status" value="1"/>
</dbReference>
<protein>
    <submittedName>
        <fullName evidence="8">Amino acid adenylation domain-containing protein</fullName>
    </submittedName>
</protein>
<dbReference type="CDD" id="cd05931">
    <property type="entry name" value="FAAL"/>
    <property type="match status" value="1"/>
</dbReference>
<dbReference type="SUPFAM" id="SSF47336">
    <property type="entry name" value="ACP-like"/>
    <property type="match status" value="3"/>
</dbReference>
<dbReference type="InterPro" id="IPR023213">
    <property type="entry name" value="CAT-like_dom_sf"/>
</dbReference>
<organism evidence="8 9">
    <name type="scientific">Methylobacterium marchantiae</name>
    <dbReference type="NCBI Taxonomy" id="600331"/>
    <lineage>
        <taxon>Bacteria</taxon>
        <taxon>Pseudomonadati</taxon>
        <taxon>Pseudomonadota</taxon>
        <taxon>Alphaproteobacteria</taxon>
        <taxon>Hyphomicrobiales</taxon>
        <taxon>Methylobacteriaceae</taxon>
        <taxon>Methylobacterium</taxon>
    </lineage>
</organism>
<dbReference type="InterPro" id="IPR010071">
    <property type="entry name" value="AA_adenyl_dom"/>
</dbReference>
<reference evidence="9" key="1">
    <citation type="journal article" date="2019" name="Int. J. Syst. Evol. Microbiol.">
        <title>The Global Catalogue of Microorganisms (GCM) 10K type strain sequencing project: providing services to taxonomists for standard genome sequencing and annotation.</title>
        <authorList>
            <consortium name="The Broad Institute Genomics Platform"/>
            <consortium name="The Broad Institute Genome Sequencing Center for Infectious Disease"/>
            <person name="Wu L."/>
            <person name="Ma J."/>
        </authorList>
    </citation>
    <scope>NUCLEOTIDE SEQUENCE [LARGE SCALE GENOMIC DNA]</scope>
    <source>
        <strain evidence="9">CCUG 56108</strain>
    </source>
</reference>
<feature type="domain" description="Carrier" evidence="7">
    <location>
        <begin position="590"/>
        <end position="665"/>
    </location>
</feature>
<dbReference type="InterPro" id="IPR040097">
    <property type="entry name" value="FAAL/FAAC"/>
</dbReference>
<dbReference type="Gene3D" id="3.30.559.30">
    <property type="entry name" value="Nonribosomal peptide synthetase, condensation domain"/>
    <property type="match status" value="3"/>
</dbReference>
<comment type="cofactor">
    <cofactor evidence="1">
        <name>pantetheine 4'-phosphate</name>
        <dbReference type="ChEBI" id="CHEBI:47942"/>
    </cofactor>
</comment>
<dbReference type="InterPro" id="IPR020806">
    <property type="entry name" value="PKS_PP-bd"/>
</dbReference>
<keyword evidence="9" id="KW-1185">Reference proteome</keyword>
<dbReference type="SUPFAM" id="SSF56801">
    <property type="entry name" value="Acetyl-CoA synthetase-like"/>
    <property type="match status" value="3"/>
</dbReference>
<dbReference type="InterPro" id="IPR000873">
    <property type="entry name" value="AMP-dep_synth/lig_dom"/>
</dbReference>
<dbReference type="Pfam" id="PF13193">
    <property type="entry name" value="AMP-binding_C"/>
    <property type="match status" value="2"/>
</dbReference>
<accession>A0ABW3WX78</accession>
<dbReference type="SMART" id="SM00823">
    <property type="entry name" value="PKS_PP"/>
    <property type="match status" value="3"/>
</dbReference>
<dbReference type="Gene3D" id="3.30.300.30">
    <property type="match status" value="3"/>
</dbReference>
<comment type="caution">
    <text evidence="8">The sequence shown here is derived from an EMBL/GenBank/DDBJ whole genome shotgun (WGS) entry which is preliminary data.</text>
</comment>
<dbReference type="InterPro" id="IPR001242">
    <property type="entry name" value="Condensation_dom"/>
</dbReference>
<dbReference type="PANTHER" id="PTHR45527">
    <property type="entry name" value="NONRIBOSOMAL PEPTIDE SYNTHETASE"/>
    <property type="match status" value="1"/>
</dbReference>
<evidence type="ECO:0000256" key="5">
    <source>
        <dbReference type="ARBA" id="ARBA00022832"/>
    </source>
</evidence>
<feature type="domain" description="Carrier" evidence="7">
    <location>
        <begin position="3158"/>
        <end position="3233"/>
    </location>
</feature>
<dbReference type="InterPro" id="IPR025110">
    <property type="entry name" value="AMP-bd_C"/>
</dbReference>
<evidence type="ECO:0000256" key="6">
    <source>
        <dbReference type="ARBA" id="ARBA00023098"/>
    </source>
</evidence>
<proteinExistence type="predicted"/>
<dbReference type="InterPro" id="IPR036736">
    <property type="entry name" value="ACP-like_sf"/>
</dbReference>
<dbReference type="CDD" id="cd17643">
    <property type="entry name" value="A_NRPS_Cytc1-like"/>
    <property type="match status" value="1"/>
</dbReference>
<dbReference type="PROSITE" id="PS50075">
    <property type="entry name" value="CARRIER"/>
    <property type="match status" value="3"/>
</dbReference>
<dbReference type="Pfam" id="PF00550">
    <property type="entry name" value="PP-binding"/>
    <property type="match status" value="3"/>
</dbReference>
<dbReference type="CDD" id="cd19531">
    <property type="entry name" value="LCL_NRPS-like"/>
    <property type="match status" value="1"/>
</dbReference>
<evidence type="ECO:0000313" key="8">
    <source>
        <dbReference type="EMBL" id="MFD1301767.1"/>
    </source>
</evidence>
<dbReference type="Pfam" id="PF00668">
    <property type="entry name" value="Condensation"/>
    <property type="match status" value="3"/>
</dbReference>
<gene>
    <name evidence="8" type="ORF">ACFQ4G_09245</name>
</gene>
<dbReference type="InterPro" id="IPR009081">
    <property type="entry name" value="PP-bd_ACP"/>
</dbReference>
<dbReference type="Pfam" id="PF00501">
    <property type="entry name" value="AMP-binding"/>
    <property type="match status" value="3"/>
</dbReference>
<dbReference type="InterPro" id="IPR042099">
    <property type="entry name" value="ANL_N_sf"/>
</dbReference>
<keyword evidence="5" id="KW-0276">Fatty acid metabolism</keyword>
<evidence type="ECO:0000256" key="4">
    <source>
        <dbReference type="ARBA" id="ARBA00022737"/>
    </source>
</evidence>
<evidence type="ECO:0000259" key="7">
    <source>
        <dbReference type="PROSITE" id="PS50075"/>
    </source>
</evidence>
<dbReference type="SUPFAM" id="SSF52777">
    <property type="entry name" value="CoA-dependent acyltransferases"/>
    <property type="match status" value="6"/>
</dbReference>
<dbReference type="Gene3D" id="3.30.559.10">
    <property type="entry name" value="Chloramphenicol acetyltransferase-like domain"/>
    <property type="match status" value="3"/>
</dbReference>
<dbReference type="InterPro" id="IPR020845">
    <property type="entry name" value="AMP-binding_CS"/>
</dbReference>
<evidence type="ECO:0000256" key="3">
    <source>
        <dbReference type="ARBA" id="ARBA00022553"/>
    </source>
</evidence>
<dbReference type="InterPro" id="IPR010060">
    <property type="entry name" value="NRPS_synth"/>
</dbReference>
<keyword evidence="3" id="KW-0597">Phosphoprotein</keyword>
<dbReference type="NCBIfam" id="TIGR01720">
    <property type="entry name" value="NRPS-para261"/>
    <property type="match status" value="1"/>
</dbReference>
<dbReference type="Gene3D" id="3.40.50.12780">
    <property type="entry name" value="N-terminal domain of ligase-like"/>
    <property type="match status" value="2"/>
</dbReference>
<keyword evidence="6" id="KW-0443">Lipid metabolism</keyword>
<dbReference type="PANTHER" id="PTHR45527:SF1">
    <property type="entry name" value="FATTY ACID SYNTHASE"/>
    <property type="match status" value="1"/>
</dbReference>
<dbReference type="Gene3D" id="1.10.1200.10">
    <property type="entry name" value="ACP-like"/>
    <property type="match status" value="3"/>
</dbReference>
<name>A0ABW3WX78_9HYPH</name>
<dbReference type="InterPro" id="IPR006162">
    <property type="entry name" value="Ppantetheine_attach_site"/>
</dbReference>
<dbReference type="Gene3D" id="3.40.50.980">
    <property type="match status" value="2"/>
</dbReference>
<dbReference type="NCBIfam" id="TIGR01733">
    <property type="entry name" value="AA-adenyl-dom"/>
    <property type="match status" value="2"/>
</dbReference>